<dbReference type="SUPFAM" id="SSF89796">
    <property type="entry name" value="CoA-transferase family III (CaiB/BaiF)"/>
    <property type="match status" value="1"/>
</dbReference>
<accession>A0A9J6PHD7</accession>
<organism evidence="1 2">
    <name type="scientific">Futiania mangrovi</name>
    <dbReference type="NCBI Taxonomy" id="2959716"/>
    <lineage>
        <taxon>Bacteria</taxon>
        <taxon>Pseudomonadati</taxon>
        <taxon>Pseudomonadota</taxon>
        <taxon>Alphaproteobacteria</taxon>
        <taxon>Futianiales</taxon>
        <taxon>Futianiaceae</taxon>
        <taxon>Futiania</taxon>
    </lineage>
</organism>
<dbReference type="RefSeq" id="WP_269331449.1">
    <property type="nucleotide sequence ID" value="NZ_JAMZFT010000001.1"/>
</dbReference>
<gene>
    <name evidence="1" type="ORF">NJQ99_03700</name>
</gene>
<dbReference type="InterPro" id="IPR044855">
    <property type="entry name" value="CoA-Trfase_III_dom3_sf"/>
</dbReference>
<dbReference type="Gene3D" id="3.40.50.10540">
    <property type="entry name" value="Crotonobetainyl-coa:carnitine coa-transferase, domain 1"/>
    <property type="match status" value="1"/>
</dbReference>
<name>A0A9J6PHD7_9PROT</name>
<keyword evidence="2" id="KW-1185">Reference proteome</keyword>
<dbReference type="Pfam" id="PF02515">
    <property type="entry name" value="CoA_transf_3"/>
    <property type="match status" value="1"/>
</dbReference>
<reference evidence="1" key="1">
    <citation type="submission" date="2022-06" db="EMBL/GenBank/DDBJ databases">
        <title>Isolation and Genomics of Futiania mangrovii gen. nov., sp. nov., a Rare and Metabolically-versatile member in the Class Alphaproteobacteria.</title>
        <authorList>
            <person name="Liu L."/>
            <person name="Huang W.-C."/>
            <person name="Pan J."/>
            <person name="Li J."/>
            <person name="Huang Y."/>
            <person name="Du H."/>
            <person name="Liu Y."/>
            <person name="Li M."/>
        </authorList>
    </citation>
    <scope>NUCLEOTIDE SEQUENCE</scope>
    <source>
        <strain evidence="1">FT118</strain>
    </source>
</reference>
<sequence length="393" mass="41041">MTGTATMRQGPLSSLKIVEFTGIGPAPFGAMLLADLGAQVLRIDRPGGYPPPDPTLDFEKMGPAAIFNRGRHAVRVNVKSVEGRALILRLVAEADALIEGYRPGTMEKLGLGPEDCLAANPRLAYVRMTGWGQDGPLSRMAGHDLNYIGLSGALSLFGEQGKLATGLPPLIGDMGGGGLFMAFGLLAAVIEARQSGKGQVVDAAIVDGSASLYALLKALAVAGGGQTPPGTSTIDGGRHFYRTYVCADGRHVAVGAIEPAFRKVLLKTLGLDSDPRFLSNEVKDEAYCTERLGEIFAGQPRDHWAKLFDGTDGCVTPVLDMAEAEAHPQAAARAAFIDVDGVMQHAPAPRFSRTPGAIAITGAEGCRNAPEALEPWGFGADEIAALRAAGAIE</sequence>
<evidence type="ECO:0000313" key="2">
    <source>
        <dbReference type="Proteomes" id="UP001055804"/>
    </source>
</evidence>
<keyword evidence="1" id="KW-0808">Transferase</keyword>
<evidence type="ECO:0000313" key="1">
    <source>
        <dbReference type="EMBL" id="MCP1335506.1"/>
    </source>
</evidence>
<dbReference type="PANTHER" id="PTHR48228:SF5">
    <property type="entry name" value="ALPHA-METHYLACYL-COA RACEMASE"/>
    <property type="match status" value="1"/>
</dbReference>
<dbReference type="InterPro" id="IPR023606">
    <property type="entry name" value="CoA-Trfase_III_dom_1_sf"/>
</dbReference>
<dbReference type="EMBL" id="JAMZFT010000001">
    <property type="protein sequence ID" value="MCP1335506.1"/>
    <property type="molecule type" value="Genomic_DNA"/>
</dbReference>
<dbReference type="InterPro" id="IPR050509">
    <property type="entry name" value="CoA-transferase_III"/>
</dbReference>
<dbReference type="InterPro" id="IPR003673">
    <property type="entry name" value="CoA-Trfase_fam_III"/>
</dbReference>
<dbReference type="AlphaFoldDB" id="A0A9J6PHD7"/>
<comment type="caution">
    <text evidence="1">The sequence shown here is derived from an EMBL/GenBank/DDBJ whole genome shotgun (WGS) entry which is preliminary data.</text>
</comment>
<dbReference type="GO" id="GO:0016740">
    <property type="term" value="F:transferase activity"/>
    <property type="evidence" value="ECO:0007669"/>
    <property type="project" value="UniProtKB-KW"/>
</dbReference>
<dbReference type="PANTHER" id="PTHR48228">
    <property type="entry name" value="SUCCINYL-COA--D-CITRAMALATE COA-TRANSFERASE"/>
    <property type="match status" value="1"/>
</dbReference>
<proteinExistence type="predicted"/>
<dbReference type="Gene3D" id="3.30.1540.10">
    <property type="entry name" value="formyl-coa transferase, domain 3"/>
    <property type="match status" value="1"/>
</dbReference>
<protein>
    <submittedName>
        <fullName evidence="1">CoA transferase</fullName>
    </submittedName>
</protein>
<dbReference type="Proteomes" id="UP001055804">
    <property type="component" value="Unassembled WGS sequence"/>
</dbReference>